<organism evidence="1 2">
    <name type="scientific">Pseudomethylobacillus aquaticus</name>
    <dbReference type="NCBI Taxonomy" id="2676064"/>
    <lineage>
        <taxon>Bacteria</taxon>
        <taxon>Pseudomonadati</taxon>
        <taxon>Pseudomonadota</taxon>
        <taxon>Betaproteobacteria</taxon>
        <taxon>Nitrosomonadales</taxon>
        <taxon>Methylophilaceae</taxon>
        <taxon>Pseudomethylobacillus</taxon>
    </lineage>
</organism>
<accession>A0A3N0UZL0</accession>
<reference evidence="1 2" key="1">
    <citation type="submission" date="2018-10" db="EMBL/GenBank/DDBJ databases">
        <authorList>
            <person name="Chen W.-M."/>
        </authorList>
    </citation>
    <scope>NUCLEOTIDE SEQUENCE [LARGE SCALE GENOMIC DNA]</scope>
    <source>
        <strain evidence="1 2">H-5</strain>
    </source>
</reference>
<keyword evidence="2" id="KW-1185">Reference proteome</keyword>
<sequence length="69" mass="7410">MLLVAMSWQGMPDAGVVFAWSADTDTAASDCNCIAMAMDEAAFASRGKHNINSRAISLFIDDIIMAVRL</sequence>
<dbReference type="EMBL" id="RJVP01000004">
    <property type="protein sequence ID" value="ROH85875.1"/>
    <property type="molecule type" value="Genomic_DNA"/>
</dbReference>
<name>A0A3N0UZL0_9PROT</name>
<gene>
    <name evidence="1" type="ORF">ED236_09080</name>
</gene>
<evidence type="ECO:0000313" key="1">
    <source>
        <dbReference type="EMBL" id="ROH85875.1"/>
    </source>
</evidence>
<dbReference type="Proteomes" id="UP000275137">
    <property type="component" value="Unassembled WGS sequence"/>
</dbReference>
<protein>
    <submittedName>
        <fullName evidence="1">Uncharacterized protein</fullName>
    </submittedName>
</protein>
<proteinExistence type="predicted"/>
<evidence type="ECO:0000313" key="2">
    <source>
        <dbReference type="Proteomes" id="UP000275137"/>
    </source>
</evidence>
<dbReference type="AlphaFoldDB" id="A0A3N0UZL0"/>
<comment type="caution">
    <text evidence="1">The sequence shown here is derived from an EMBL/GenBank/DDBJ whole genome shotgun (WGS) entry which is preliminary data.</text>
</comment>